<dbReference type="AlphaFoldDB" id="A0A1T3P3A6"/>
<dbReference type="RefSeq" id="WP_078977681.1">
    <property type="nucleotide sequence ID" value="NZ_MWQN01000001.1"/>
</dbReference>
<evidence type="ECO:0000313" key="3">
    <source>
        <dbReference type="Proteomes" id="UP000190037"/>
    </source>
</evidence>
<feature type="compositionally biased region" description="Low complexity" evidence="1">
    <location>
        <begin position="1"/>
        <end position="12"/>
    </location>
</feature>
<proteinExistence type="predicted"/>
<gene>
    <name evidence="2" type="ORF">B4N89_22785</name>
</gene>
<dbReference type="eggNOG" id="ENOG5033IPK">
    <property type="taxonomic scope" value="Bacteria"/>
</dbReference>
<evidence type="ECO:0000313" key="2">
    <source>
        <dbReference type="EMBL" id="OPC83390.1"/>
    </source>
</evidence>
<name>A0A1T3P3A6_9ACTN</name>
<dbReference type="STRING" id="159449.B4N89_22785"/>
<organism evidence="2 3">
    <name type="scientific">Embleya scabrispora</name>
    <dbReference type="NCBI Taxonomy" id="159449"/>
    <lineage>
        <taxon>Bacteria</taxon>
        <taxon>Bacillati</taxon>
        <taxon>Actinomycetota</taxon>
        <taxon>Actinomycetes</taxon>
        <taxon>Kitasatosporales</taxon>
        <taxon>Streptomycetaceae</taxon>
        <taxon>Embleya</taxon>
    </lineage>
</organism>
<comment type="caution">
    <text evidence="2">The sequence shown here is derived from an EMBL/GenBank/DDBJ whole genome shotgun (WGS) entry which is preliminary data.</text>
</comment>
<protein>
    <submittedName>
        <fullName evidence="2">Uncharacterized protein</fullName>
    </submittedName>
</protein>
<keyword evidence="3" id="KW-1185">Reference proteome</keyword>
<feature type="region of interest" description="Disordered" evidence="1">
    <location>
        <begin position="1"/>
        <end position="21"/>
    </location>
</feature>
<accession>A0A1T3P3A6</accession>
<sequence>MTDTETTTATPEPGSPDARVERQVRRIAKHIERFTAAHGGGGDAVVEYVGRDATRIVLVGADGAWGDQVVRNRDIARAAIVKAGVTLHEEFPNELAAKVRTTEYEWSRMAGLQLGGAQG</sequence>
<dbReference type="EMBL" id="MWQN01000001">
    <property type="protein sequence ID" value="OPC83390.1"/>
    <property type="molecule type" value="Genomic_DNA"/>
</dbReference>
<evidence type="ECO:0000256" key="1">
    <source>
        <dbReference type="SAM" id="MobiDB-lite"/>
    </source>
</evidence>
<reference evidence="2 3" key="1">
    <citation type="submission" date="2017-03" db="EMBL/GenBank/DDBJ databases">
        <title>Draft genome sequence of Streptomyces scabrisporus NF3, endophyte isolated from Amphipterygium adstringens.</title>
        <authorList>
            <person name="Vazquez M."/>
            <person name="Ceapa C.D."/>
            <person name="Rodriguez Luna D."/>
            <person name="Sanchez Esquivel S."/>
        </authorList>
    </citation>
    <scope>NUCLEOTIDE SEQUENCE [LARGE SCALE GENOMIC DNA]</scope>
    <source>
        <strain evidence="2 3">NF3</strain>
    </source>
</reference>
<dbReference type="OrthoDB" id="4774153at2"/>
<dbReference type="Proteomes" id="UP000190037">
    <property type="component" value="Unassembled WGS sequence"/>
</dbReference>